<gene>
    <name evidence="5" type="ORF">SAMN04489757_1297</name>
</gene>
<protein>
    <submittedName>
        <fullName evidence="5">Helix-turn-helix domain-containing protein</fullName>
    </submittedName>
</protein>
<dbReference type="SUPFAM" id="SSF47413">
    <property type="entry name" value="lambda repressor-like DNA-binding domains"/>
    <property type="match status" value="1"/>
</dbReference>
<dbReference type="Gene3D" id="2.10.109.10">
    <property type="entry name" value="Umud Fragment, subunit A"/>
    <property type="match status" value="1"/>
</dbReference>
<dbReference type="STRING" id="1527.SAMN04489757_1297"/>
<evidence type="ECO:0000256" key="2">
    <source>
        <dbReference type="ARBA" id="ARBA00023125"/>
    </source>
</evidence>
<dbReference type="SUPFAM" id="SSF51306">
    <property type="entry name" value="LexA/Signal peptidase"/>
    <property type="match status" value="1"/>
</dbReference>
<dbReference type="PROSITE" id="PS50943">
    <property type="entry name" value="HTH_CROC1"/>
    <property type="match status" value="1"/>
</dbReference>
<dbReference type="CDD" id="cd00093">
    <property type="entry name" value="HTH_XRE"/>
    <property type="match status" value="1"/>
</dbReference>
<dbReference type="InterPro" id="IPR015927">
    <property type="entry name" value="Peptidase_S24_S26A/B/C"/>
</dbReference>
<dbReference type="InterPro" id="IPR036286">
    <property type="entry name" value="LexA/Signal_pep-like_sf"/>
</dbReference>
<evidence type="ECO:0000313" key="6">
    <source>
        <dbReference type="Proteomes" id="UP000198806"/>
    </source>
</evidence>
<keyword evidence="1" id="KW-0805">Transcription regulation</keyword>
<dbReference type="Gene3D" id="1.10.260.40">
    <property type="entry name" value="lambda repressor-like DNA-binding domains"/>
    <property type="match status" value="1"/>
</dbReference>
<reference evidence="5 6" key="1">
    <citation type="submission" date="2016-10" db="EMBL/GenBank/DDBJ databases">
        <authorList>
            <person name="de Groot N.N."/>
        </authorList>
    </citation>
    <scope>NUCLEOTIDE SEQUENCE [LARGE SCALE GENOMIC DNA]</scope>
    <source>
        <strain evidence="5 6">DSM 1283</strain>
    </source>
</reference>
<evidence type="ECO:0000256" key="3">
    <source>
        <dbReference type="ARBA" id="ARBA00023163"/>
    </source>
</evidence>
<organism evidence="5 6">
    <name type="scientific">Anaerocolumna aminovalerica</name>
    <dbReference type="NCBI Taxonomy" id="1527"/>
    <lineage>
        <taxon>Bacteria</taxon>
        <taxon>Bacillati</taxon>
        <taxon>Bacillota</taxon>
        <taxon>Clostridia</taxon>
        <taxon>Lachnospirales</taxon>
        <taxon>Lachnospiraceae</taxon>
        <taxon>Anaerocolumna</taxon>
    </lineage>
</organism>
<evidence type="ECO:0000256" key="1">
    <source>
        <dbReference type="ARBA" id="ARBA00023015"/>
    </source>
</evidence>
<dbReference type="InterPro" id="IPR010982">
    <property type="entry name" value="Lambda_DNA-bd_dom_sf"/>
</dbReference>
<keyword evidence="6" id="KW-1185">Reference proteome</keyword>
<dbReference type="GO" id="GO:0003677">
    <property type="term" value="F:DNA binding"/>
    <property type="evidence" value="ECO:0007669"/>
    <property type="project" value="UniProtKB-KW"/>
</dbReference>
<dbReference type="OrthoDB" id="2475196at2"/>
<dbReference type="InterPro" id="IPR001387">
    <property type="entry name" value="Cro/C1-type_HTH"/>
</dbReference>
<proteinExistence type="predicted"/>
<name>A0A1I5HEZ1_9FIRM</name>
<keyword evidence="2" id="KW-0238">DNA-binding</keyword>
<evidence type="ECO:0000313" key="5">
    <source>
        <dbReference type="EMBL" id="SFO46739.1"/>
    </source>
</evidence>
<dbReference type="PANTHER" id="PTHR40661:SF1">
    <property type="entry name" value="HTH CRO_C1-TYPE DOMAIN-CONTAINING PROTEIN"/>
    <property type="match status" value="1"/>
</dbReference>
<feature type="domain" description="HTH cro/C1-type" evidence="4">
    <location>
        <begin position="8"/>
        <end position="66"/>
    </location>
</feature>
<dbReference type="CDD" id="cd06529">
    <property type="entry name" value="S24_LexA-like"/>
    <property type="match status" value="1"/>
</dbReference>
<dbReference type="PANTHER" id="PTHR40661">
    <property type="match status" value="1"/>
</dbReference>
<sequence length="233" mass="26098">MDNIGNIFAAYRKNLKYSQQDICDKLTGMGIPTKPAAYSTWETGNSIPNAVQFLAMCKILGITDIFNQFIGGYNPDDPMAELNEEGRAMALNYIDLLKGSEKYQATPVRILQPVRILNLYDMPVSAGTGQFLDNDSYEEVEVGPEVPETADFGVRISGDSMMPRYLDKQIVWIQKTDELNDGEIGIFYYNGNAYCKKLLCNKKGTYLISLNDKYEPIEIAEGSTFKTFGRVVS</sequence>
<dbReference type="AlphaFoldDB" id="A0A1I5HEZ1"/>
<dbReference type="EMBL" id="FOWD01000029">
    <property type="protein sequence ID" value="SFO46739.1"/>
    <property type="molecule type" value="Genomic_DNA"/>
</dbReference>
<dbReference type="InterPro" id="IPR039418">
    <property type="entry name" value="LexA-like"/>
</dbReference>
<evidence type="ECO:0000259" key="4">
    <source>
        <dbReference type="PROSITE" id="PS50943"/>
    </source>
</evidence>
<dbReference type="Proteomes" id="UP000198806">
    <property type="component" value="Unassembled WGS sequence"/>
</dbReference>
<accession>A0A1I5HEZ1</accession>
<keyword evidence="3" id="KW-0804">Transcription</keyword>
<dbReference type="Pfam" id="PF00717">
    <property type="entry name" value="Peptidase_S24"/>
    <property type="match status" value="1"/>
</dbReference>
<dbReference type="RefSeq" id="WP_091687619.1">
    <property type="nucleotide sequence ID" value="NZ_BAABFM010000010.1"/>
</dbReference>